<dbReference type="SFLD" id="SFLDS00003">
    <property type="entry name" value="Haloacid_Dehalogenase"/>
    <property type="match status" value="1"/>
</dbReference>
<dbReference type="GO" id="GO:0016791">
    <property type="term" value="F:phosphatase activity"/>
    <property type="evidence" value="ECO:0007669"/>
    <property type="project" value="TreeGrafter"/>
</dbReference>
<comment type="caution">
    <text evidence="1">The sequence shown here is derived from an EMBL/GenBank/DDBJ whole genome shotgun (WGS) entry which is preliminary data.</text>
</comment>
<dbReference type="InterPro" id="IPR006439">
    <property type="entry name" value="HAD-SF_hydro_IA"/>
</dbReference>
<accession>A0AA43RJ89</accession>
<dbReference type="Pfam" id="PF13419">
    <property type="entry name" value="HAD_2"/>
    <property type="match status" value="1"/>
</dbReference>
<evidence type="ECO:0000313" key="1">
    <source>
        <dbReference type="EMBL" id="MDO4842258.1"/>
    </source>
</evidence>
<dbReference type="Gene3D" id="1.10.150.240">
    <property type="entry name" value="Putative phosphatase, domain 2"/>
    <property type="match status" value="1"/>
</dbReference>
<sequence>MIRGVIFDLDGVLLDSIPYWKGLGETYVRSLGKEPIENMGNILFSMSMEQGAEWLRDSFSLQKTPEQIEQDMEEMLRDFYYNEVGLKTGASDLLEELCGLGLPLVAATSSPREHVTRALTRNNVIDAFNGIFTNGEVGESKHSPLIYTLAATSLDSIPSTTFVFEDSLYALKTAANAGFHTVGIFDSAGEPNQEGLKTAAQYYFENPLGFLTQLKEGGIAEFN</sequence>
<dbReference type="InterPro" id="IPR041492">
    <property type="entry name" value="HAD_2"/>
</dbReference>
<protein>
    <submittedName>
        <fullName evidence="1">HAD family phosphatase</fullName>
    </submittedName>
</protein>
<organism evidence="1 2">
    <name type="scientific">Phoenicibacter congonensis</name>
    <dbReference type="NCBI Taxonomy" id="1944646"/>
    <lineage>
        <taxon>Bacteria</taxon>
        <taxon>Bacillati</taxon>
        <taxon>Actinomycetota</taxon>
        <taxon>Coriobacteriia</taxon>
        <taxon>Eggerthellales</taxon>
        <taxon>Eggerthellaceae</taxon>
        <taxon>Phoenicibacter</taxon>
    </lineage>
</organism>
<evidence type="ECO:0000313" key="2">
    <source>
        <dbReference type="Proteomes" id="UP001168575"/>
    </source>
</evidence>
<dbReference type="CDD" id="cd07505">
    <property type="entry name" value="HAD_BPGM-like"/>
    <property type="match status" value="1"/>
</dbReference>
<gene>
    <name evidence="1" type="ORF">Q3982_06235</name>
</gene>
<keyword evidence="2" id="KW-1185">Reference proteome</keyword>
<dbReference type="InterPro" id="IPR036412">
    <property type="entry name" value="HAD-like_sf"/>
</dbReference>
<dbReference type="PANTHER" id="PTHR18901:SF38">
    <property type="entry name" value="PSEUDOURIDINE-5'-PHOSPHATASE"/>
    <property type="match status" value="1"/>
</dbReference>
<proteinExistence type="predicted"/>
<dbReference type="EMBL" id="JAUMVS010000126">
    <property type="protein sequence ID" value="MDO4842258.1"/>
    <property type="molecule type" value="Genomic_DNA"/>
</dbReference>
<dbReference type="Gene3D" id="3.40.50.1000">
    <property type="entry name" value="HAD superfamily/HAD-like"/>
    <property type="match status" value="1"/>
</dbReference>
<dbReference type="InterPro" id="IPR023198">
    <property type="entry name" value="PGP-like_dom2"/>
</dbReference>
<dbReference type="Proteomes" id="UP001168575">
    <property type="component" value="Unassembled WGS sequence"/>
</dbReference>
<dbReference type="SFLD" id="SFLDG01129">
    <property type="entry name" value="C1.5:_HAD__Beta-PGM__Phosphata"/>
    <property type="match status" value="1"/>
</dbReference>
<dbReference type="PRINTS" id="PR00413">
    <property type="entry name" value="HADHALOGNASE"/>
</dbReference>
<dbReference type="AlphaFoldDB" id="A0AA43RJ89"/>
<dbReference type="PANTHER" id="PTHR18901">
    <property type="entry name" value="2-DEOXYGLUCOSE-6-PHOSPHATE PHOSPHATASE 2"/>
    <property type="match status" value="1"/>
</dbReference>
<dbReference type="SUPFAM" id="SSF56784">
    <property type="entry name" value="HAD-like"/>
    <property type="match status" value="1"/>
</dbReference>
<reference evidence="1" key="1">
    <citation type="submission" date="2023-07" db="EMBL/GenBank/DDBJ databases">
        <title>Between Cages and Wild: Unraveling the Impact of Captivity on Animal Microbiomes and Antimicrobial Resistance.</title>
        <authorList>
            <person name="Schmartz G.P."/>
            <person name="Rehner J."/>
            <person name="Schuff M.J."/>
            <person name="Becker S.L."/>
            <person name="Kravczyk M."/>
            <person name="Gurevich A."/>
            <person name="Francke R."/>
            <person name="Mueller R."/>
            <person name="Keller V."/>
            <person name="Keller A."/>
        </authorList>
    </citation>
    <scope>NUCLEOTIDE SEQUENCE</scope>
    <source>
        <strain evidence="1">S12M_St_49</strain>
    </source>
</reference>
<name>A0AA43RJ89_9ACTN</name>
<dbReference type="InterPro" id="IPR023214">
    <property type="entry name" value="HAD_sf"/>
</dbReference>